<organism evidence="3 4">
    <name type="scientific">Candidatus Schekmanbacteria bacterium RBG_13_48_7</name>
    <dbReference type="NCBI Taxonomy" id="1817878"/>
    <lineage>
        <taxon>Bacteria</taxon>
        <taxon>Candidatus Schekmaniibacteriota</taxon>
    </lineage>
</organism>
<evidence type="ECO:0000256" key="1">
    <source>
        <dbReference type="SAM" id="Coils"/>
    </source>
</evidence>
<keyword evidence="2" id="KW-0812">Transmembrane</keyword>
<gene>
    <name evidence="3" type="ORF">A2161_12885</name>
</gene>
<proteinExistence type="predicted"/>
<protein>
    <recommendedName>
        <fullName evidence="5">Cell division protein FtsL</fullName>
    </recommendedName>
</protein>
<keyword evidence="1" id="KW-0175">Coiled coil</keyword>
<dbReference type="Proteomes" id="UP000179266">
    <property type="component" value="Unassembled WGS sequence"/>
</dbReference>
<keyword evidence="2" id="KW-1133">Transmembrane helix</keyword>
<evidence type="ECO:0000313" key="3">
    <source>
        <dbReference type="EMBL" id="OGL45345.1"/>
    </source>
</evidence>
<evidence type="ECO:0008006" key="5">
    <source>
        <dbReference type="Google" id="ProtNLM"/>
    </source>
</evidence>
<dbReference type="AlphaFoldDB" id="A0A1F7RUU6"/>
<reference evidence="3 4" key="1">
    <citation type="journal article" date="2016" name="Nat. Commun.">
        <title>Thousands of microbial genomes shed light on interconnected biogeochemical processes in an aquifer system.</title>
        <authorList>
            <person name="Anantharaman K."/>
            <person name="Brown C.T."/>
            <person name="Hug L.A."/>
            <person name="Sharon I."/>
            <person name="Castelle C.J."/>
            <person name="Probst A.J."/>
            <person name="Thomas B.C."/>
            <person name="Singh A."/>
            <person name="Wilkins M.J."/>
            <person name="Karaoz U."/>
            <person name="Brodie E.L."/>
            <person name="Williams K.H."/>
            <person name="Hubbard S.S."/>
            <person name="Banfield J.F."/>
        </authorList>
    </citation>
    <scope>NUCLEOTIDE SEQUENCE [LARGE SCALE GENOMIC DNA]</scope>
</reference>
<evidence type="ECO:0000313" key="4">
    <source>
        <dbReference type="Proteomes" id="UP000179266"/>
    </source>
</evidence>
<name>A0A1F7RUU6_9BACT</name>
<keyword evidence="2" id="KW-0472">Membrane</keyword>
<feature type="transmembrane region" description="Helical" evidence="2">
    <location>
        <begin position="21"/>
        <end position="43"/>
    </location>
</feature>
<comment type="caution">
    <text evidence="3">The sequence shown here is derived from an EMBL/GenBank/DDBJ whole genome shotgun (WGS) entry which is preliminary data.</text>
</comment>
<accession>A0A1F7RUU6</accession>
<dbReference type="InterPro" id="IPR007060">
    <property type="entry name" value="FtsL/DivIC"/>
</dbReference>
<dbReference type="EMBL" id="MGDD01000181">
    <property type="protein sequence ID" value="OGL45345.1"/>
    <property type="molecule type" value="Genomic_DNA"/>
</dbReference>
<sequence length="116" mass="13565">MIKNNGTEEIFEDKNKQNTRSFGFIFLFILIGCLFIGGTIFHIDQYGKVLRINNEIQLLEKQLEAIKAKRKNLELQKSELSNFEAIYDTARENGMIYPKGSNLYWLQITGEERNQK</sequence>
<dbReference type="Pfam" id="PF04977">
    <property type="entry name" value="DivIC"/>
    <property type="match status" value="1"/>
</dbReference>
<dbReference type="PROSITE" id="PS51257">
    <property type="entry name" value="PROKAR_LIPOPROTEIN"/>
    <property type="match status" value="1"/>
</dbReference>
<evidence type="ECO:0000256" key="2">
    <source>
        <dbReference type="SAM" id="Phobius"/>
    </source>
</evidence>
<feature type="coiled-coil region" evidence="1">
    <location>
        <begin position="49"/>
        <end position="93"/>
    </location>
</feature>